<dbReference type="PROSITE" id="PS51257">
    <property type="entry name" value="PROKAR_LIPOPROTEIN"/>
    <property type="match status" value="1"/>
</dbReference>
<proteinExistence type="predicted"/>
<dbReference type="SUPFAM" id="SSF82171">
    <property type="entry name" value="DPP6 N-terminal domain-like"/>
    <property type="match status" value="1"/>
</dbReference>
<comment type="caution">
    <text evidence="2">The sequence shown here is derived from an EMBL/GenBank/DDBJ whole genome shotgun (WGS) entry which is preliminary data.</text>
</comment>
<evidence type="ECO:0000313" key="3">
    <source>
        <dbReference type="Proteomes" id="UP000249419"/>
    </source>
</evidence>
<sequence>MRRLATSAALLIAAVSGCTAGGDAEPPPAPVVYAYEQRESESTPEGVVLVRDDKVVARIPGESPTFTADGKYLVSILPGKIAATDVASGKTYEHLLTFTPPKGCEVSASLVGDAVVLAAPTLRRLKLPELTTVEPVSAQLPPRLPACVVGTVGTDLLVVVRNRQGPQLYRVGADGTTRRLGPDPLAPPIDSGPDIIRFSTTGPPRMAYVTSDGNLAEVVHVLDLDSGQDIVPEFAALGLPDRADTVNVRDVWWSASGTLYATMQSQKSRQEVAAVEQQLWQLNGNAWEPAYAMRWLSVRELPDGRRLIILAEESGDPAVGPGNLFEESPQGLRQIAEAVYEVATPPLTTPPPAQPPALGLVWGPYQEGYQAVEPKQIANGGSPTGAVSDITWQNWGTDRATGTGTGWVEGETVAGGHEEKMTVVAFDLGTCGGRPAYRAVHWYPTSESYDPAHYIDACNGQFH</sequence>
<gene>
    <name evidence="2" type="ORF">PSN13_03807</name>
</gene>
<dbReference type="Proteomes" id="UP000249419">
    <property type="component" value="Unassembled WGS sequence"/>
</dbReference>
<reference evidence="2 3" key="1">
    <citation type="submission" date="2018-03" db="EMBL/GenBank/DDBJ databases">
        <title>Defining the species Micromonospora saelicesensis and Micromonospora noduli under the framework of genomics.</title>
        <authorList>
            <person name="Riesco R."/>
            <person name="Trujillo M.E."/>
        </authorList>
    </citation>
    <scope>NUCLEOTIDE SEQUENCE [LARGE SCALE GENOMIC DNA]</scope>
    <source>
        <strain evidence="2 3">PSN13</strain>
    </source>
</reference>
<protein>
    <recommendedName>
        <fullName evidence="4">Lipoprotein LpqB beta-propeller domain-containing protein</fullName>
    </recommendedName>
</protein>
<evidence type="ECO:0000256" key="1">
    <source>
        <dbReference type="SAM" id="SignalP"/>
    </source>
</evidence>
<evidence type="ECO:0008006" key="4">
    <source>
        <dbReference type="Google" id="ProtNLM"/>
    </source>
</evidence>
<name>A0A328NTJ5_9ACTN</name>
<feature type="chain" id="PRO_5039647732" description="Lipoprotein LpqB beta-propeller domain-containing protein" evidence="1">
    <location>
        <begin position="21"/>
        <end position="463"/>
    </location>
</feature>
<dbReference type="EMBL" id="PYAG01000016">
    <property type="protein sequence ID" value="RAO32474.1"/>
    <property type="molecule type" value="Genomic_DNA"/>
</dbReference>
<dbReference type="AlphaFoldDB" id="A0A328NTJ5"/>
<feature type="signal peptide" evidence="1">
    <location>
        <begin position="1"/>
        <end position="20"/>
    </location>
</feature>
<accession>A0A328NTJ5</accession>
<keyword evidence="1" id="KW-0732">Signal</keyword>
<organism evidence="2 3">
    <name type="scientific">Micromonospora saelicesensis</name>
    <dbReference type="NCBI Taxonomy" id="285676"/>
    <lineage>
        <taxon>Bacteria</taxon>
        <taxon>Bacillati</taxon>
        <taxon>Actinomycetota</taxon>
        <taxon>Actinomycetes</taxon>
        <taxon>Micromonosporales</taxon>
        <taxon>Micromonosporaceae</taxon>
        <taxon>Micromonospora</taxon>
    </lineage>
</organism>
<evidence type="ECO:0000313" key="2">
    <source>
        <dbReference type="EMBL" id="RAO32474.1"/>
    </source>
</evidence>